<feature type="signal peptide" evidence="1">
    <location>
        <begin position="1"/>
        <end position="19"/>
    </location>
</feature>
<gene>
    <name evidence="2" type="ORF">QC815_02035</name>
</gene>
<evidence type="ECO:0008006" key="4">
    <source>
        <dbReference type="Google" id="ProtNLM"/>
    </source>
</evidence>
<protein>
    <recommendedName>
        <fullName evidence="4">Lipoprotein</fullName>
    </recommendedName>
</protein>
<sequence length="183" mass="19479">MKWTPVSCLCLLALGGCQAMPSSLPSADPPPAESCYFPSDDPATLTASVDVLTEWGFSLDASDTQLGLLTASREKTLHGYSDLYAEPRLRPRTGFHVFGGLGSGGGAGLGVGVGLGGGFSQPPVEVERVSLLWDRQHMRVSRDIRRFDQYGSLREGRSASSDGFCQQLQRALSAQTATGDRTP</sequence>
<keyword evidence="3" id="KW-1185">Reference proteome</keyword>
<name>A0ABU1G881_9GAMM</name>
<dbReference type="EMBL" id="JARWAI010000001">
    <property type="protein sequence ID" value="MDR5873692.1"/>
    <property type="molecule type" value="Genomic_DNA"/>
</dbReference>
<dbReference type="PROSITE" id="PS51257">
    <property type="entry name" value="PROKAR_LIPOPROTEIN"/>
    <property type="match status" value="1"/>
</dbReference>
<evidence type="ECO:0000313" key="3">
    <source>
        <dbReference type="Proteomes" id="UP001269267"/>
    </source>
</evidence>
<organism evidence="2 3">
    <name type="scientific">Vreelandella gomseomensis</name>
    <dbReference type="NCBI Taxonomy" id="370766"/>
    <lineage>
        <taxon>Bacteria</taxon>
        <taxon>Pseudomonadati</taxon>
        <taxon>Pseudomonadota</taxon>
        <taxon>Gammaproteobacteria</taxon>
        <taxon>Oceanospirillales</taxon>
        <taxon>Halomonadaceae</taxon>
        <taxon>Vreelandella</taxon>
    </lineage>
</organism>
<feature type="chain" id="PRO_5045056035" description="Lipoprotein" evidence="1">
    <location>
        <begin position="20"/>
        <end position="183"/>
    </location>
</feature>
<proteinExistence type="predicted"/>
<dbReference type="RefSeq" id="WP_230448317.1">
    <property type="nucleotide sequence ID" value="NZ_JARWAI010000001.1"/>
</dbReference>
<reference evidence="2 3" key="1">
    <citation type="submission" date="2023-04" db="EMBL/GenBank/DDBJ databases">
        <title>A long-awaited taxogenomic arrangement of the family Halomonadaceae.</title>
        <authorList>
            <person name="De La Haba R."/>
            <person name="Chuvochina M."/>
            <person name="Wittouck S."/>
            <person name="Arahal D.R."/>
            <person name="Sanchez-Porro C."/>
            <person name="Hugenholtz P."/>
            <person name="Ventosa A."/>
        </authorList>
    </citation>
    <scope>NUCLEOTIDE SEQUENCE [LARGE SCALE GENOMIC DNA]</scope>
    <source>
        <strain evidence="2 3">DSM 18042</strain>
    </source>
</reference>
<dbReference type="Proteomes" id="UP001269267">
    <property type="component" value="Unassembled WGS sequence"/>
</dbReference>
<keyword evidence="1" id="KW-0732">Signal</keyword>
<evidence type="ECO:0000313" key="2">
    <source>
        <dbReference type="EMBL" id="MDR5873692.1"/>
    </source>
</evidence>
<evidence type="ECO:0000256" key="1">
    <source>
        <dbReference type="SAM" id="SignalP"/>
    </source>
</evidence>
<accession>A0ABU1G881</accession>
<comment type="caution">
    <text evidence="2">The sequence shown here is derived from an EMBL/GenBank/DDBJ whole genome shotgun (WGS) entry which is preliminary data.</text>
</comment>